<accession>A0ABR4KT38</accession>
<dbReference type="SUPFAM" id="SSF48371">
    <property type="entry name" value="ARM repeat"/>
    <property type="match status" value="1"/>
</dbReference>
<evidence type="ECO:0000313" key="9">
    <source>
        <dbReference type="Proteomes" id="UP001610446"/>
    </source>
</evidence>
<feature type="repeat" description="Pumilio" evidence="5">
    <location>
        <begin position="492"/>
        <end position="527"/>
    </location>
</feature>
<dbReference type="InterPro" id="IPR033133">
    <property type="entry name" value="PUM-HD"/>
</dbReference>
<feature type="repeat" description="Pumilio" evidence="5">
    <location>
        <begin position="600"/>
        <end position="635"/>
    </location>
</feature>
<dbReference type="InterPro" id="IPR001313">
    <property type="entry name" value="Pumilio_RNA-bd_rpt"/>
</dbReference>
<feature type="compositionally biased region" description="Polar residues" evidence="6">
    <location>
        <begin position="84"/>
        <end position="103"/>
    </location>
</feature>
<feature type="compositionally biased region" description="Polar residues" evidence="6">
    <location>
        <begin position="41"/>
        <end position="50"/>
    </location>
</feature>
<name>A0ABR4KT38_9EURO</name>
<feature type="repeat" description="Pumilio" evidence="5">
    <location>
        <begin position="420"/>
        <end position="455"/>
    </location>
</feature>
<feature type="region of interest" description="Disordered" evidence="6">
    <location>
        <begin position="146"/>
        <end position="207"/>
    </location>
</feature>
<dbReference type="CDD" id="cd07920">
    <property type="entry name" value="Pumilio"/>
    <property type="match status" value="1"/>
</dbReference>
<feature type="compositionally biased region" description="Polar residues" evidence="6">
    <location>
        <begin position="67"/>
        <end position="76"/>
    </location>
</feature>
<evidence type="ECO:0000256" key="5">
    <source>
        <dbReference type="PROSITE-ProRule" id="PRU00317"/>
    </source>
</evidence>
<dbReference type="PANTHER" id="PTHR12537">
    <property type="entry name" value="RNA BINDING PROTEIN PUMILIO-RELATED"/>
    <property type="match status" value="1"/>
</dbReference>
<dbReference type="Pfam" id="PF00806">
    <property type="entry name" value="PUF"/>
    <property type="match status" value="8"/>
</dbReference>
<evidence type="ECO:0000313" key="8">
    <source>
        <dbReference type="EMBL" id="KAL2855445.1"/>
    </source>
</evidence>
<evidence type="ECO:0000256" key="6">
    <source>
        <dbReference type="SAM" id="MobiDB-lite"/>
    </source>
</evidence>
<comment type="function">
    <text evidence="4">RNA-binding nucleolar protein required for pre-rRNA processing. Involved in production of 18S rRNA and assembly of small ribosomal subunit.</text>
</comment>
<keyword evidence="1" id="KW-0690">Ribosome biogenesis</keyword>
<feature type="repeat" description="Pumilio" evidence="5">
    <location>
        <begin position="564"/>
        <end position="599"/>
    </location>
</feature>
<feature type="region of interest" description="Disordered" evidence="6">
    <location>
        <begin position="748"/>
        <end position="804"/>
    </location>
</feature>
<dbReference type="PANTHER" id="PTHR12537:SF12">
    <property type="entry name" value="MATERNAL PROTEIN PUMILIO"/>
    <property type="match status" value="1"/>
</dbReference>
<feature type="compositionally biased region" description="Low complexity" evidence="6">
    <location>
        <begin position="168"/>
        <end position="182"/>
    </location>
</feature>
<dbReference type="EMBL" id="JBFXLU010000010">
    <property type="protein sequence ID" value="KAL2855445.1"/>
    <property type="molecule type" value="Genomic_DNA"/>
</dbReference>
<comment type="caution">
    <text evidence="8">The sequence shown here is derived from an EMBL/GenBank/DDBJ whole genome shotgun (WGS) entry which is preliminary data.</text>
</comment>
<keyword evidence="9" id="KW-1185">Reference proteome</keyword>
<dbReference type="PROSITE" id="PS50302">
    <property type="entry name" value="PUM"/>
    <property type="match status" value="8"/>
</dbReference>
<evidence type="ECO:0000256" key="1">
    <source>
        <dbReference type="ARBA" id="ARBA00022517"/>
    </source>
</evidence>
<feature type="domain" description="PUM-HD" evidence="7">
    <location>
        <begin position="398"/>
        <end position="741"/>
    </location>
</feature>
<feature type="repeat" description="Pumilio" evidence="5">
    <location>
        <begin position="456"/>
        <end position="491"/>
    </location>
</feature>
<dbReference type="InterPro" id="IPR033712">
    <property type="entry name" value="Pumilio_RNA-bd"/>
</dbReference>
<gene>
    <name evidence="8" type="ORF">BJY01DRAFT_2137</name>
</gene>
<proteinExistence type="predicted"/>
<feature type="compositionally biased region" description="Low complexity" evidence="6">
    <location>
        <begin position="51"/>
        <end position="66"/>
    </location>
</feature>
<feature type="compositionally biased region" description="Polar residues" evidence="6">
    <location>
        <begin position="149"/>
        <end position="167"/>
    </location>
</feature>
<dbReference type="PROSITE" id="PS50303">
    <property type="entry name" value="PUM_HD"/>
    <property type="match status" value="1"/>
</dbReference>
<feature type="compositionally biased region" description="Polar residues" evidence="6">
    <location>
        <begin position="751"/>
        <end position="773"/>
    </location>
</feature>
<feature type="repeat" description="Pumilio" evidence="5">
    <location>
        <begin position="677"/>
        <end position="714"/>
    </location>
</feature>
<feature type="region of interest" description="Disordered" evidence="6">
    <location>
        <begin position="1"/>
        <end position="103"/>
    </location>
</feature>
<reference evidence="8 9" key="1">
    <citation type="submission" date="2024-07" db="EMBL/GenBank/DDBJ databases">
        <title>Section-level genome sequencing and comparative genomics of Aspergillus sections Usti and Cavernicolus.</title>
        <authorList>
            <consortium name="Lawrence Berkeley National Laboratory"/>
            <person name="Nybo J.L."/>
            <person name="Vesth T.C."/>
            <person name="Theobald S."/>
            <person name="Frisvad J.C."/>
            <person name="Larsen T.O."/>
            <person name="Kjaerboelling I."/>
            <person name="Rothschild-Mancinelli K."/>
            <person name="Lyhne E.K."/>
            <person name="Kogle M.E."/>
            <person name="Barry K."/>
            <person name="Clum A."/>
            <person name="Na H."/>
            <person name="Ledsgaard L."/>
            <person name="Lin J."/>
            <person name="Lipzen A."/>
            <person name="Kuo A."/>
            <person name="Riley R."/>
            <person name="Mondo S."/>
            <person name="Labutti K."/>
            <person name="Haridas S."/>
            <person name="Pangalinan J."/>
            <person name="Salamov A.A."/>
            <person name="Simmons B.A."/>
            <person name="Magnuson J.K."/>
            <person name="Chen J."/>
            <person name="Drula E."/>
            <person name="Henrissat B."/>
            <person name="Wiebenga A."/>
            <person name="Lubbers R.J."/>
            <person name="Gomes A.C."/>
            <person name="Makela M.R."/>
            <person name="Stajich J."/>
            <person name="Grigoriev I.V."/>
            <person name="Mortensen U.H."/>
            <person name="De Vries R.P."/>
            <person name="Baker S.E."/>
            <person name="Andersen M.R."/>
        </authorList>
    </citation>
    <scope>NUCLEOTIDE SEQUENCE [LARGE SCALE GENOMIC DNA]</scope>
    <source>
        <strain evidence="8 9">CBS 123904</strain>
    </source>
</reference>
<keyword evidence="2" id="KW-0698">rRNA processing</keyword>
<protein>
    <submittedName>
        <fullName evidence="8">Armadillo-type protein</fullName>
    </submittedName>
</protein>
<dbReference type="Proteomes" id="UP001610446">
    <property type="component" value="Unassembled WGS sequence"/>
</dbReference>
<evidence type="ECO:0000256" key="3">
    <source>
        <dbReference type="ARBA" id="ARBA00022737"/>
    </source>
</evidence>
<feature type="compositionally biased region" description="Polar residues" evidence="6">
    <location>
        <begin position="792"/>
        <end position="804"/>
    </location>
</feature>
<dbReference type="InterPro" id="IPR016024">
    <property type="entry name" value="ARM-type_fold"/>
</dbReference>
<dbReference type="Gene3D" id="1.25.10.10">
    <property type="entry name" value="Leucine-rich Repeat Variant"/>
    <property type="match status" value="1"/>
</dbReference>
<dbReference type="InterPro" id="IPR011989">
    <property type="entry name" value="ARM-like"/>
</dbReference>
<evidence type="ECO:0000256" key="4">
    <source>
        <dbReference type="ARBA" id="ARBA00024893"/>
    </source>
</evidence>
<evidence type="ECO:0000259" key="7">
    <source>
        <dbReference type="PROSITE" id="PS50303"/>
    </source>
</evidence>
<sequence length="804" mass="89772">MSAHPRRGQSNGAANPGSSEQSRIYNGGFSNGSMADMSHIWSDSPSINTEAPSGSSSLLPSSDADGWSNQHRNISTWPPRPQANGITTSPIHNRSGDSNSSDTRYFAQQAQNYVAARPELISPPGEGNALNILADGERRRALHKDLTPGFQSQTGYTHLDNSGSLNMSSSQDTLQQLQQLTSGNGYAHASRHSTSSPAQRPGHTNYHSFHSERQFGQLSTGLDRLQMNEAQAATGRPPHVSRNSVDTALIRHKFSTSDEPTYPMQPMALQGYGSEFSNRDSQIMYQQARTSRLGENELQGSPLEYTPTDSAYYKFRPSGMNTSRRHRNNHPQPYPNVHNRAGELHSLETAHTLSQQPFVPNYDHAIHSPTAIATHLFTQLNLASRTTPPHRPTSQESQCSAVLQEFRVSYTKTKRFELKELYGNICEFSGDQLGSRALQLKLESANSDEKERVFQEVLPNCMQLSQDIFGNYVVQKLFEHGNQAQKKLLAQKMKGNIFSLSMAPYGCRVIQKAFEHVLVDQQASMVKELEERIFECVGSSNGNHVIQKALERVPTQYTKFIVDAFRGQAEKQAMHNYGCRIVQRMLEHCDKSDRRELLAELHACAAKLIEDQYGNYVIQHIIQRGEESDRSFMIGMVKRKLIPYSKHKFASNVVEKSIEFGDEAQQKEIIGRLVGETLEGQRTLNELVADQYGNYVVQKIINRFKGEERFRLVERIKPMVAELRRFSSSSSKPLLAIEKLINELSPPTVAVSASNHSSTTPPNSHKSSPQPSRRSVENHVTRGAPPTPPPTDNQTDGTNCTTTL</sequence>
<keyword evidence="3" id="KW-0677">Repeat</keyword>
<organism evidence="8 9">
    <name type="scientific">Aspergillus pseudoustus</name>
    <dbReference type="NCBI Taxonomy" id="1810923"/>
    <lineage>
        <taxon>Eukaryota</taxon>
        <taxon>Fungi</taxon>
        <taxon>Dikarya</taxon>
        <taxon>Ascomycota</taxon>
        <taxon>Pezizomycotina</taxon>
        <taxon>Eurotiomycetes</taxon>
        <taxon>Eurotiomycetidae</taxon>
        <taxon>Eurotiales</taxon>
        <taxon>Aspergillaceae</taxon>
        <taxon>Aspergillus</taxon>
        <taxon>Aspergillus subgen. Nidulantes</taxon>
    </lineage>
</organism>
<feature type="repeat" description="Pumilio" evidence="5">
    <location>
        <begin position="636"/>
        <end position="671"/>
    </location>
</feature>
<feature type="repeat" description="Pumilio" evidence="5">
    <location>
        <begin position="528"/>
        <end position="563"/>
    </location>
</feature>
<feature type="compositionally biased region" description="Polar residues" evidence="6">
    <location>
        <begin position="8"/>
        <end position="24"/>
    </location>
</feature>
<dbReference type="SMART" id="SM00025">
    <property type="entry name" value="Pumilio"/>
    <property type="match status" value="8"/>
</dbReference>
<evidence type="ECO:0000256" key="2">
    <source>
        <dbReference type="ARBA" id="ARBA00022552"/>
    </source>
</evidence>